<reference evidence="5" key="1">
    <citation type="submission" date="2017-09" db="EMBL/GenBank/DDBJ databases">
        <title>Depth-based differentiation of microbial function through sediment-hosted aquifers and enrichment of novel symbionts in the deep terrestrial subsurface.</title>
        <authorList>
            <person name="Probst A.J."/>
            <person name="Ladd B."/>
            <person name="Jarett J.K."/>
            <person name="Geller-Mcgrath D.E."/>
            <person name="Sieber C.M.K."/>
            <person name="Emerson J.B."/>
            <person name="Anantharaman K."/>
            <person name="Thomas B.C."/>
            <person name="Malmstrom R."/>
            <person name="Stieglmeier M."/>
            <person name="Klingl A."/>
            <person name="Woyke T."/>
            <person name="Ryan C.M."/>
            <person name="Banfield J.F."/>
        </authorList>
    </citation>
    <scope>NUCLEOTIDE SEQUENCE [LARGE SCALE GENOMIC DNA]</scope>
</reference>
<dbReference type="SUPFAM" id="SSF103486">
    <property type="entry name" value="V-type ATP synthase subunit C"/>
    <property type="match status" value="1"/>
</dbReference>
<keyword evidence="2" id="KW-0813">Transport</keyword>
<dbReference type="InterPro" id="IPR044911">
    <property type="entry name" value="V-type_ATPase_csu/dsu_dom_3"/>
</dbReference>
<gene>
    <name evidence="4" type="ORF">COT20_00615</name>
</gene>
<evidence type="ECO:0000313" key="5">
    <source>
        <dbReference type="Proteomes" id="UP000229784"/>
    </source>
</evidence>
<comment type="similarity">
    <text evidence="1">Belongs to the V-ATPase V0D/AC39 subunit family.</text>
</comment>
<name>A0A2M6XV21_9BACT</name>
<dbReference type="GO" id="GO:0046961">
    <property type="term" value="F:proton-transporting ATPase activity, rotational mechanism"/>
    <property type="evidence" value="ECO:0007669"/>
    <property type="project" value="InterPro"/>
</dbReference>
<dbReference type="Pfam" id="PF01992">
    <property type="entry name" value="vATP-synt_AC39"/>
    <property type="match status" value="1"/>
</dbReference>
<evidence type="ECO:0000256" key="3">
    <source>
        <dbReference type="ARBA" id="ARBA00023065"/>
    </source>
</evidence>
<evidence type="ECO:0000256" key="1">
    <source>
        <dbReference type="ARBA" id="ARBA00006709"/>
    </source>
</evidence>
<dbReference type="AlphaFoldDB" id="A0A2M6XV21"/>
<sequence length="334" mass="38210">MYEFASAVIDVWEKRILSHNDQDRMLSAPDRASSFMVLFDTDLAETASATEDIEKIFENDFQLLKEKLTDILDDHGRLVNYLFLFFDVWNLKMALKRQLLKSKLFPGEPLVCSLTAYEKLKVRVSEIWQKGASFNNDSGLKNMALLNTCLEKIIYLTQQTLVKSPIIDSAQIETAVDKAYFEVKQGAAKRISPFLAELSCLEIDVANLKGLLSHNNEGFIEGGNLKIQEARKLLESCQGEISEENLEKFLEILNFSFLIKDFINTKSEIILEQGLQAFLSRRVFEKSRATACGLEKVLAFFYRKMNSHFNIRLILFAKDNNLPQTDIENLLLPI</sequence>
<keyword evidence="3" id="KW-0406">Ion transport</keyword>
<dbReference type="InterPro" id="IPR035067">
    <property type="entry name" value="V-type_ATPase_csu/dsu"/>
</dbReference>
<dbReference type="EMBL" id="PEXQ01000017">
    <property type="protein sequence ID" value="PIU16317.1"/>
    <property type="molecule type" value="Genomic_DNA"/>
</dbReference>
<evidence type="ECO:0000256" key="2">
    <source>
        <dbReference type="ARBA" id="ARBA00022448"/>
    </source>
</evidence>
<dbReference type="Gene3D" id="1.20.1690.10">
    <property type="entry name" value="V-type ATP synthase subunit C domain"/>
    <property type="match status" value="2"/>
</dbReference>
<dbReference type="InterPro" id="IPR002843">
    <property type="entry name" value="ATPase_V0-cplx_csu/dsu"/>
</dbReference>
<organism evidence="4 5">
    <name type="scientific">bacterium (Candidatus Gribaldobacteria) CG08_land_8_20_14_0_20_39_15</name>
    <dbReference type="NCBI Taxonomy" id="2014273"/>
    <lineage>
        <taxon>Bacteria</taxon>
        <taxon>Candidatus Gribaldobacteria</taxon>
    </lineage>
</organism>
<dbReference type="InterPro" id="IPR036079">
    <property type="entry name" value="ATPase_csu/dsu_sf"/>
</dbReference>
<proteinExistence type="inferred from homology"/>
<dbReference type="Proteomes" id="UP000229784">
    <property type="component" value="Unassembled WGS sequence"/>
</dbReference>
<accession>A0A2M6XV21</accession>
<evidence type="ECO:0000313" key="4">
    <source>
        <dbReference type="EMBL" id="PIU16317.1"/>
    </source>
</evidence>
<comment type="caution">
    <text evidence="4">The sequence shown here is derived from an EMBL/GenBank/DDBJ whole genome shotgun (WGS) entry which is preliminary data.</text>
</comment>
<protein>
    <submittedName>
        <fullName evidence="4">Uncharacterized protein</fullName>
    </submittedName>
</protein>
<dbReference type="Gene3D" id="1.10.132.50">
    <property type="entry name" value="ATP synthase (C/AC39) subunit, domain 3"/>
    <property type="match status" value="1"/>
</dbReference>